<keyword evidence="4" id="KW-1185">Reference proteome</keyword>
<sequence length="449" mass="46526">MTSPHTPVRAAVAGALLLGLGLAAQPAHATQLAPAAASAQTTGPDTKPVTVINGDFALPAFTGTGPNWAAVQGWSVGSTNGAGTSYGVARYAGTVSGHPDGKTAVMLRLPNATTHSFKQRLRGVRAGAQVTVTFDDSPGVAAACTPAALTQGQAYTVEGDGGQAGARTTAPDPDKKPNVLGTGVWRTGQTYTFTASEHEPLLTFTSQVPATDNARGDCGPLIANVRAAQIPPPVDKTIPKSALPASQAFYGNDRRPVADAVNHCASAPGTCSFTPQEAYSYTYYEPAKANGDTYINCTRNALTRTRPVTVAGRSYGDLPTKAGLPGSAGAASSMAQQFAAGAGTAPSWSTSITHNVTEVAQPAEASWVETQAGRRRTEGWFTTSPAPADPHTEWRLYTVLDYPATELSDRLYQRTGPMTGSEKQRCQSNRPTATTPVGADAPAGFERAH</sequence>
<feature type="compositionally biased region" description="Polar residues" evidence="1">
    <location>
        <begin position="426"/>
        <end position="435"/>
    </location>
</feature>
<evidence type="ECO:0000256" key="2">
    <source>
        <dbReference type="SAM" id="SignalP"/>
    </source>
</evidence>
<protein>
    <submittedName>
        <fullName evidence="3">Uncharacterized protein</fullName>
    </submittedName>
</protein>
<accession>A0ABW2SX17</accession>
<name>A0ABW2SX17_9ACTN</name>
<organism evidence="3 4">
    <name type="scientific">Streptosporangium amethystogenes subsp. fukuiense</name>
    <dbReference type="NCBI Taxonomy" id="698418"/>
    <lineage>
        <taxon>Bacteria</taxon>
        <taxon>Bacillati</taxon>
        <taxon>Actinomycetota</taxon>
        <taxon>Actinomycetes</taxon>
        <taxon>Streptosporangiales</taxon>
        <taxon>Streptosporangiaceae</taxon>
        <taxon>Streptosporangium</taxon>
    </lineage>
</organism>
<evidence type="ECO:0000256" key="1">
    <source>
        <dbReference type="SAM" id="MobiDB-lite"/>
    </source>
</evidence>
<keyword evidence="2" id="KW-0732">Signal</keyword>
<comment type="caution">
    <text evidence="3">The sequence shown here is derived from an EMBL/GenBank/DDBJ whole genome shotgun (WGS) entry which is preliminary data.</text>
</comment>
<dbReference type="RefSeq" id="WP_343971095.1">
    <property type="nucleotide sequence ID" value="NZ_BAAAGK010000088.1"/>
</dbReference>
<feature type="region of interest" description="Disordered" evidence="1">
    <location>
        <begin position="362"/>
        <end position="386"/>
    </location>
</feature>
<dbReference type="EMBL" id="JBHTEE010000001">
    <property type="protein sequence ID" value="MFC7600234.1"/>
    <property type="molecule type" value="Genomic_DNA"/>
</dbReference>
<feature type="region of interest" description="Disordered" evidence="1">
    <location>
        <begin position="160"/>
        <end position="183"/>
    </location>
</feature>
<feature type="chain" id="PRO_5047383138" evidence="2">
    <location>
        <begin position="30"/>
        <end position="449"/>
    </location>
</feature>
<reference evidence="4" key="1">
    <citation type="journal article" date="2019" name="Int. J. Syst. Evol. Microbiol.">
        <title>The Global Catalogue of Microorganisms (GCM) 10K type strain sequencing project: providing services to taxonomists for standard genome sequencing and annotation.</title>
        <authorList>
            <consortium name="The Broad Institute Genomics Platform"/>
            <consortium name="The Broad Institute Genome Sequencing Center for Infectious Disease"/>
            <person name="Wu L."/>
            <person name="Ma J."/>
        </authorList>
    </citation>
    <scope>NUCLEOTIDE SEQUENCE [LARGE SCALE GENOMIC DNA]</scope>
    <source>
        <strain evidence="4">JCM 10083</strain>
    </source>
</reference>
<evidence type="ECO:0000313" key="3">
    <source>
        <dbReference type="EMBL" id="MFC7600234.1"/>
    </source>
</evidence>
<proteinExistence type="predicted"/>
<dbReference type="Proteomes" id="UP001596514">
    <property type="component" value="Unassembled WGS sequence"/>
</dbReference>
<gene>
    <name evidence="3" type="ORF">ACFQVD_08985</name>
</gene>
<feature type="region of interest" description="Disordered" evidence="1">
    <location>
        <begin position="414"/>
        <end position="449"/>
    </location>
</feature>
<feature type="signal peptide" evidence="2">
    <location>
        <begin position="1"/>
        <end position="29"/>
    </location>
</feature>
<evidence type="ECO:0000313" key="4">
    <source>
        <dbReference type="Proteomes" id="UP001596514"/>
    </source>
</evidence>